<dbReference type="FunFam" id="3.20.20.100:FF:000015">
    <property type="entry name" value="Oxidoreductase, aldo/keto reductase family"/>
    <property type="match status" value="1"/>
</dbReference>
<gene>
    <name evidence="5" type="ORF">HMPREF9498_01996</name>
</gene>
<dbReference type="PANTHER" id="PTHR43827">
    <property type="entry name" value="2,5-DIKETO-D-GLUCONIC ACID REDUCTASE"/>
    <property type="match status" value="1"/>
</dbReference>
<dbReference type="SUPFAM" id="SSF51430">
    <property type="entry name" value="NAD(P)-linked oxidoreductase"/>
    <property type="match status" value="1"/>
</dbReference>
<feature type="domain" description="NADP-dependent oxidoreductase" evidence="4">
    <location>
        <begin position="63"/>
        <end position="302"/>
    </location>
</feature>
<dbReference type="AlphaFoldDB" id="A0A125W518"/>
<dbReference type="InterPro" id="IPR018170">
    <property type="entry name" value="Aldo/ket_reductase_CS"/>
</dbReference>
<dbReference type="InterPro" id="IPR020471">
    <property type="entry name" value="AKR"/>
</dbReference>
<protein>
    <submittedName>
        <fullName evidence="5">Oxidoreductase, aldo/keto reductase family protein</fullName>
    </submittedName>
</protein>
<dbReference type="CDD" id="cd19133">
    <property type="entry name" value="AKR_AKR5F1"/>
    <property type="match status" value="1"/>
</dbReference>
<dbReference type="EMBL" id="AEBR01000066">
    <property type="protein sequence ID" value="EFM82384.1"/>
    <property type="molecule type" value="Genomic_DNA"/>
</dbReference>
<evidence type="ECO:0000256" key="3">
    <source>
        <dbReference type="ARBA" id="ARBA00023002"/>
    </source>
</evidence>
<dbReference type="Gene3D" id="3.20.20.100">
    <property type="entry name" value="NADP-dependent oxidoreductase domain"/>
    <property type="match status" value="1"/>
</dbReference>
<dbReference type="InterPro" id="IPR023210">
    <property type="entry name" value="NADP_OxRdtase_dom"/>
</dbReference>
<dbReference type="Proteomes" id="UP000004846">
    <property type="component" value="Unassembled WGS sequence"/>
</dbReference>
<dbReference type="PANTHER" id="PTHR43827:SF3">
    <property type="entry name" value="NADP-DEPENDENT OXIDOREDUCTASE DOMAIN-CONTAINING PROTEIN"/>
    <property type="match status" value="1"/>
</dbReference>
<name>A0A125W518_ENTFL</name>
<keyword evidence="3" id="KW-0560">Oxidoreductase</keyword>
<evidence type="ECO:0000313" key="5">
    <source>
        <dbReference type="EMBL" id="EFM82384.1"/>
    </source>
</evidence>
<comment type="similarity">
    <text evidence="1">Belongs to the aldo/keto reductase family.</text>
</comment>
<evidence type="ECO:0000256" key="1">
    <source>
        <dbReference type="ARBA" id="ARBA00007905"/>
    </source>
</evidence>
<proteinExistence type="inferred from homology"/>
<reference evidence="6" key="1">
    <citation type="submission" date="2010-07" db="EMBL/GenBank/DDBJ databases">
        <authorList>
            <person name="Weinstock G."/>
            <person name="Sodergren E."/>
            <person name="Clifton S."/>
            <person name="Fulton L."/>
            <person name="Fulton B."/>
            <person name="Courtney L."/>
            <person name="Fronick C."/>
            <person name="Harrison M."/>
            <person name="Strong C."/>
            <person name="Farmer C."/>
            <person name="Delahaunty K."/>
            <person name="Markovic C."/>
            <person name="Hall O."/>
            <person name="Minx P."/>
            <person name="Tomlinson C."/>
            <person name="Mitreva M."/>
            <person name="Hou S."/>
            <person name="Chen J."/>
            <person name="Wollam A."/>
            <person name="Pepin K.H."/>
            <person name="Johnson M."/>
            <person name="Bhonagiri V."/>
            <person name="Zhang X."/>
            <person name="Suruliraj S."/>
            <person name="Warren W."/>
            <person name="Chinwalla A."/>
            <person name="Mardis E.R."/>
            <person name="Wilson R.K."/>
        </authorList>
    </citation>
    <scope>NUCLEOTIDE SEQUENCE [LARGE SCALE GENOMIC DNA]</scope>
    <source>
        <strain evidence="6">TX4248</strain>
    </source>
</reference>
<dbReference type="PROSITE" id="PS00063">
    <property type="entry name" value="ALDOKETO_REDUCTASE_3"/>
    <property type="match status" value="1"/>
</dbReference>
<accession>A0A125W518</accession>
<sequence length="333" mass="38877">MNWILIKSKNYGNEKNKTFFFFLYLTLRFRIEHVKKLEEENNMQTITLNNDVEMPQLGFGVYQIPLEETAEAVYQAIKAGYRLIDTASIYGNEKETGEGIKRAINEDLVTRDELFITSKLFILQASEDKAKETIEHSLKVMGLDYLDLYLIHQPYGDIYGAWRSMVATQKAGKLRAIGISNFKSAKMIEFVGLNEVKPQINQIEVNPWNQRIEDQEWHEKYEVQIEAWAPFAEGRHELFKNPVLEEIGEQYGKSIGQVVFRWLMQRGIVALAKSVHPERMAENIDIFDFELSKEDIEKITNLDMKESAFFDHDAPQQVEWFMNRMLDTEINVD</sequence>
<dbReference type="Pfam" id="PF00248">
    <property type="entry name" value="Aldo_ket_red"/>
    <property type="match status" value="1"/>
</dbReference>
<keyword evidence="2" id="KW-0521">NADP</keyword>
<evidence type="ECO:0000259" key="4">
    <source>
        <dbReference type="Pfam" id="PF00248"/>
    </source>
</evidence>
<dbReference type="PRINTS" id="PR00069">
    <property type="entry name" value="ALDKETRDTASE"/>
</dbReference>
<dbReference type="InterPro" id="IPR036812">
    <property type="entry name" value="NAD(P)_OxRdtase_dom_sf"/>
</dbReference>
<dbReference type="HOGENOM" id="CLU_023205_0_1_9"/>
<evidence type="ECO:0000313" key="6">
    <source>
        <dbReference type="Proteomes" id="UP000004846"/>
    </source>
</evidence>
<evidence type="ECO:0000256" key="2">
    <source>
        <dbReference type="ARBA" id="ARBA00022857"/>
    </source>
</evidence>
<comment type="caution">
    <text evidence="5">The sequence shown here is derived from an EMBL/GenBank/DDBJ whole genome shotgun (WGS) entry which is preliminary data.</text>
</comment>
<dbReference type="GO" id="GO:0016616">
    <property type="term" value="F:oxidoreductase activity, acting on the CH-OH group of donors, NAD or NADP as acceptor"/>
    <property type="evidence" value="ECO:0007669"/>
    <property type="project" value="UniProtKB-ARBA"/>
</dbReference>
<organism evidence="5 6">
    <name type="scientific">Enterococcus faecalis TX4248</name>
    <dbReference type="NCBI Taxonomy" id="749495"/>
    <lineage>
        <taxon>Bacteria</taxon>
        <taxon>Bacillati</taxon>
        <taxon>Bacillota</taxon>
        <taxon>Bacilli</taxon>
        <taxon>Lactobacillales</taxon>
        <taxon>Enterococcaceae</taxon>
        <taxon>Enterococcus</taxon>
    </lineage>
</organism>